<keyword evidence="2 7" id="KW-0813">Transport</keyword>
<evidence type="ECO:0000256" key="7">
    <source>
        <dbReference type="RuleBase" id="RU363032"/>
    </source>
</evidence>
<keyword evidence="5 7" id="KW-1133">Transmembrane helix</keyword>
<evidence type="ECO:0000256" key="5">
    <source>
        <dbReference type="ARBA" id="ARBA00022989"/>
    </source>
</evidence>
<comment type="similarity">
    <text evidence="7">Belongs to the binding-protein-dependent transport system permease family.</text>
</comment>
<dbReference type="GO" id="GO:0055085">
    <property type="term" value="P:transmembrane transport"/>
    <property type="evidence" value="ECO:0007669"/>
    <property type="project" value="InterPro"/>
</dbReference>
<keyword evidence="3" id="KW-1003">Cell membrane</keyword>
<dbReference type="Gene3D" id="1.10.3720.10">
    <property type="entry name" value="MetI-like"/>
    <property type="match status" value="1"/>
</dbReference>
<dbReference type="GO" id="GO:0005886">
    <property type="term" value="C:plasma membrane"/>
    <property type="evidence" value="ECO:0007669"/>
    <property type="project" value="UniProtKB-SubCell"/>
</dbReference>
<evidence type="ECO:0000313" key="10">
    <source>
        <dbReference type="Proteomes" id="UP000241808"/>
    </source>
</evidence>
<name>A0A2T4Z0V9_9HYPH</name>
<protein>
    <submittedName>
        <fullName evidence="9">Peptide/nickel transport system permease protein</fullName>
    </submittedName>
</protein>
<organism evidence="9 10">
    <name type="scientific">Phreatobacter oligotrophus</name>
    <dbReference type="NCBI Taxonomy" id="1122261"/>
    <lineage>
        <taxon>Bacteria</taxon>
        <taxon>Pseudomonadati</taxon>
        <taxon>Pseudomonadota</taxon>
        <taxon>Alphaproteobacteria</taxon>
        <taxon>Hyphomicrobiales</taxon>
        <taxon>Phreatobacteraceae</taxon>
        <taxon>Phreatobacter</taxon>
    </lineage>
</organism>
<feature type="domain" description="ABC transmembrane type-1" evidence="8">
    <location>
        <begin position="100"/>
        <end position="289"/>
    </location>
</feature>
<sequence>MASLSSFLPQDPAKTAAPIEKSPGYWAGVIRRFGKDKLAIAAGIVVLILVLIAIFAPLLAPMDPYAGRTIRRLRPVGTAGFPLGTDELGRDMLSRLIYGARYSLMMGVTPVIMAFGIGSLIGIIAGYVGGKTNTAIMRTIDVFYAFPSVLLAVALSGALGAGIQNALVSLTVVFIPPIARVAEAVTTQVRNRDYVEAARASGANALTIIRVHVLGNVLGPIFVYATGLISVSMILASGLSFLGLGVRPPEPEWGLMLNTLRTAIYNQPLVAALPGMMIFITSISFNVLADGLRNAMDVKV</sequence>
<proteinExistence type="inferred from homology"/>
<feature type="transmembrane region" description="Helical" evidence="7">
    <location>
        <begin position="267"/>
        <end position="289"/>
    </location>
</feature>
<dbReference type="Proteomes" id="UP000241808">
    <property type="component" value="Unassembled WGS sequence"/>
</dbReference>
<gene>
    <name evidence="9" type="ORF">C8P69_10634</name>
</gene>
<dbReference type="PROSITE" id="PS50928">
    <property type="entry name" value="ABC_TM1"/>
    <property type="match status" value="1"/>
</dbReference>
<feature type="transmembrane region" description="Helical" evidence="7">
    <location>
        <begin position="102"/>
        <end position="130"/>
    </location>
</feature>
<dbReference type="OrthoDB" id="9792862at2"/>
<comment type="subcellular location">
    <subcellularLocation>
        <location evidence="1 7">Cell membrane</location>
        <topology evidence="1 7">Multi-pass membrane protein</topology>
    </subcellularLocation>
</comment>
<keyword evidence="6 7" id="KW-0472">Membrane</keyword>
<accession>A0A2T4Z0V9</accession>
<dbReference type="Pfam" id="PF00528">
    <property type="entry name" value="BPD_transp_1"/>
    <property type="match status" value="1"/>
</dbReference>
<dbReference type="SUPFAM" id="SSF161098">
    <property type="entry name" value="MetI-like"/>
    <property type="match status" value="1"/>
</dbReference>
<evidence type="ECO:0000259" key="8">
    <source>
        <dbReference type="PROSITE" id="PS50928"/>
    </source>
</evidence>
<evidence type="ECO:0000313" key="9">
    <source>
        <dbReference type="EMBL" id="PTM53381.1"/>
    </source>
</evidence>
<dbReference type="InterPro" id="IPR000515">
    <property type="entry name" value="MetI-like"/>
</dbReference>
<dbReference type="PANTHER" id="PTHR43386">
    <property type="entry name" value="OLIGOPEPTIDE TRANSPORT SYSTEM PERMEASE PROTEIN APPC"/>
    <property type="match status" value="1"/>
</dbReference>
<dbReference type="PANTHER" id="PTHR43386:SF25">
    <property type="entry name" value="PEPTIDE ABC TRANSPORTER PERMEASE PROTEIN"/>
    <property type="match status" value="1"/>
</dbReference>
<feature type="transmembrane region" description="Helical" evidence="7">
    <location>
        <begin position="38"/>
        <end position="60"/>
    </location>
</feature>
<dbReference type="RefSeq" id="WP_108178169.1">
    <property type="nucleotide sequence ID" value="NZ_PZZL01000006.1"/>
</dbReference>
<comment type="caution">
    <text evidence="9">The sequence shown here is derived from an EMBL/GenBank/DDBJ whole genome shotgun (WGS) entry which is preliminary data.</text>
</comment>
<dbReference type="Pfam" id="PF12911">
    <property type="entry name" value="OppC_N"/>
    <property type="match status" value="1"/>
</dbReference>
<evidence type="ECO:0000256" key="2">
    <source>
        <dbReference type="ARBA" id="ARBA00022448"/>
    </source>
</evidence>
<reference evidence="9 10" key="1">
    <citation type="submission" date="2018-04" db="EMBL/GenBank/DDBJ databases">
        <title>Genomic Encyclopedia of Archaeal and Bacterial Type Strains, Phase II (KMG-II): from individual species to whole genera.</title>
        <authorList>
            <person name="Goeker M."/>
        </authorList>
    </citation>
    <scope>NUCLEOTIDE SEQUENCE [LARGE SCALE GENOMIC DNA]</scope>
    <source>
        <strain evidence="9 10">DSM 25521</strain>
    </source>
</reference>
<feature type="transmembrane region" description="Helical" evidence="7">
    <location>
        <begin position="142"/>
        <end position="163"/>
    </location>
</feature>
<evidence type="ECO:0000256" key="4">
    <source>
        <dbReference type="ARBA" id="ARBA00022692"/>
    </source>
</evidence>
<dbReference type="EMBL" id="PZZL01000006">
    <property type="protein sequence ID" value="PTM53381.1"/>
    <property type="molecule type" value="Genomic_DNA"/>
</dbReference>
<dbReference type="CDD" id="cd06261">
    <property type="entry name" value="TM_PBP2"/>
    <property type="match status" value="1"/>
</dbReference>
<keyword evidence="10" id="KW-1185">Reference proteome</keyword>
<dbReference type="AlphaFoldDB" id="A0A2T4Z0V9"/>
<feature type="transmembrane region" description="Helical" evidence="7">
    <location>
        <begin position="221"/>
        <end position="246"/>
    </location>
</feature>
<evidence type="ECO:0000256" key="6">
    <source>
        <dbReference type="ARBA" id="ARBA00023136"/>
    </source>
</evidence>
<dbReference type="InterPro" id="IPR050366">
    <property type="entry name" value="BP-dependent_transpt_permease"/>
</dbReference>
<evidence type="ECO:0000256" key="3">
    <source>
        <dbReference type="ARBA" id="ARBA00022475"/>
    </source>
</evidence>
<dbReference type="InterPro" id="IPR035906">
    <property type="entry name" value="MetI-like_sf"/>
</dbReference>
<evidence type="ECO:0000256" key="1">
    <source>
        <dbReference type="ARBA" id="ARBA00004651"/>
    </source>
</evidence>
<keyword evidence="4 7" id="KW-0812">Transmembrane</keyword>
<dbReference type="InterPro" id="IPR025966">
    <property type="entry name" value="OppC_N"/>
</dbReference>